<dbReference type="Proteomes" id="UP000008922">
    <property type="component" value="Chromosome"/>
</dbReference>
<dbReference type="AlphaFoldDB" id="E8N2Y2"/>
<dbReference type="GO" id="GO:0016787">
    <property type="term" value="F:hydrolase activity"/>
    <property type="evidence" value="ECO:0007669"/>
    <property type="project" value="UniProtKB-KW"/>
</dbReference>
<reference evidence="1 2" key="1">
    <citation type="submission" date="2010-12" db="EMBL/GenBank/DDBJ databases">
        <title>Whole genome sequence of Anaerolinea thermophila UNI-1.</title>
        <authorList>
            <person name="Narita-Yamada S."/>
            <person name="Kishi E."/>
            <person name="Watanabe Y."/>
            <person name="Takasaki K."/>
            <person name="Ankai A."/>
            <person name="Oguchi A."/>
            <person name="Fukui S."/>
            <person name="Takahashi M."/>
            <person name="Yashiro I."/>
            <person name="Hosoyama A."/>
            <person name="Sekiguchi Y."/>
            <person name="Hanada S."/>
            <person name="Fujita N."/>
        </authorList>
    </citation>
    <scope>NUCLEOTIDE SEQUENCE [LARGE SCALE GENOMIC DNA]</scope>
    <source>
        <strain evidence="2">DSM 14523 / JCM 11388 / NBRC 100420 / UNI-1</strain>
    </source>
</reference>
<dbReference type="eggNOG" id="COG1011">
    <property type="taxonomic scope" value="Bacteria"/>
</dbReference>
<dbReference type="InterPro" id="IPR036412">
    <property type="entry name" value="HAD-like_sf"/>
</dbReference>
<dbReference type="EMBL" id="AP012029">
    <property type="protein sequence ID" value="BAJ65132.1"/>
    <property type="molecule type" value="Genomic_DNA"/>
</dbReference>
<dbReference type="PANTHER" id="PTHR43611:SF3">
    <property type="entry name" value="FLAVIN MONONUCLEOTIDE HYDROLASE 1, CHLOROPLATIC"/>
    <property type="match status" value="1"/>
</dbReference>
<dbReference type="NCBIfam" id="TIGR01509">
    <property type="entry name" value="HAD-SF-IA-v3"/>
    <property type="match status" value="1"/>
</dbReference>
<dbReference type="InParanoid" id="E8N2Y2"/>
<sequence>MQTPPIQALLFDVGGVILRTEDPAPREALARQYGMSRADLEKLVFASPAALAAERGEADEPAVWDFVARTLRLSAPQLTAFREQFWAGDRVDTALLAFLAEARPRVRTGLLSNAWTRDLRALLCAFGAPADLLDRAVEVWLTSSMLGARKPDPRAFAAALAHLGASAGQTVFVDDFVENVEGARRAGLVGVHFQTTAQALETLRRLLENAWSR</sequence>
<evidence type="ECO:0000313" key="1">
    <source>
        <dbReference type="EMBL" id="BAJ65132.1"/>
    </source>
</evidence>
<keyword evidence="2" id="KW-1185">Reference proteome</keyword>
<dbReference type="PANTHER" id="PTHR43611">
    <property type="entry name" value="ALPHA-D-GLUCOSE 1-PHOSPHATE PHOSPHATASE"/>
    <property type="match status" value="1"/>
</dbReference>
<dbReference type="InterPro" id="IPR023214">
    <property type="entry name" value="HAD_sf"/>
</dbReference>
<protein>
    <submittedName>
        <fullName evidence="1">Hydrolase</fullName>
    </submittedName>
</protein>
<dbReference type="SUPFAM" id="SSF56784">
    <property type="entry name" value="HAD-like"/>
    <property type="match status" value="1"/>
</dbReference>
<accession>E8N2Y2</accession>
<dbReference type="Pfam" id="PF00702">
    <property type="entry name" value="Hydrolase"/>
    <property type="match status" value="1"/>
</dbReference>
<keyword evidence="1" id="KW-0378">Hydrolase</keyword>
<dbReference type="InterPro" id="IPR006439">
    <property type="entry name" value="HAD-SF_hydro_IA"/>
</dbReference>
<organism evidence="1 2">
    <name type="scientific">Anaerolinea thermophila (strain DSM 14523 / JCM 11388 / NBRC 100420 / UNI-1)</name>
    <dbReference type="NCBI Taxonomy" id="926569"/>
    <lineage>
        <taxon>Bacteria</taxon>
        <taxon>Bacillati</taxon>
        <taxon>Chloroflexota</taxon>
        <taxon>Anaerolineae</taxon>
        <taxon>Anaerolineales</taxon>
        <taxon>Anaerolineaceae</taxon>
        <taxon>Anaerolinea</taxon>
    </lineage>
</organism>
<dbReference type="KEGG" id="atm:ANT_31060"/>
<gene>
    <name evidence="1" type="ordered locus">ANT_31060</name>
</gene>
<dbReference type="STRING" id="926569.ANT_31060"/>
<dbReference type="RefSeq" id="WP_013561473.1">
    <property type="nucleotide sequence ID" value="NC_014960.1"/>
</dbReference>
<dbReference type="CDD" id="cd02603">
    <property type="entry name" value="HAD_sEH-N_like"/>
    <property type="match status" value="1"/>
</dbReference>
<dbReference type="SFLD" id="SFLDG01129">
    <property type="entry name" value="C1.5:_HAD__Beta-PGM__Phosphata"/>
    <property type="match status" value="1"/>
</dbReference>
<name>E8N2Y2_ANATU</name>
<dbReference type="PRINTS" id="PR00413">
    <property type="entry name" value="HADHALOGNASE"/>
</dbReference>
<dbReference type="SFLD" id="SFLDS00003">
    <property type="entry name" value="Haloacid_Dehalogenase"/>
    <property type="match status" value="1"/>
</dbReference>
<dbReference type="OrthoDB" id="9795007at2"/>
<proteinExistence type="predicted"/>
<dbReference type="Gene3D" id="3.40.50.1000">
    <property type="entry name" value="HAD superfamily/HAD-like"/>
    <property type="match status" value="1"/>
</dbReference>
<evidence type="ECO:0000313" key="2">
    <source>
        <dbReference type="Proteomes" id="UP000008922"/>
    </source>
</evidence>
<dbReference type="HOGENOM" id="CLU_045011_9_5_0"/>